<feature type="transmembrane region" description="Helical" evidence="6">
    <location>
        <begin position="323"/>
        <end position="344"/>
    </location>
</feature>
<feature type="transmembrane region" description="Helical" evidence="6">
    <location>
        <begin position="490"/>
        <end position="512"/>
    </location>
</feature>
<dbReference type="Gene3D" id="1.20.1740.10">
    <property type="entry name" value="Amino acid/polyamine transporter I"/>
    <property type="match status" value="1"/>
</dbReference>
<dbReference type="Pfam" id="PF13520">
    <property type="entry name" value="AA_permease_2"/>
    <property type="match status" value="1"/>
</dbReference>
<dbReference type="GO" id="GO:0006865">
    <property type="term" value="P:amino acid transport"/>
    <property type="evidence" value="ECO:0007669"/>
    <property type="project" value="InterPro"/>
</dbReference>
<evidence type="ECO:0000256" key="3">
    <source>
        <dbReference type="ARBA" id="ARBA00022692"/>
    </source>
</evidence>
<gene>
    <name evidence="7" type="primary">swnT-1</name>
    <name evidence="7" type="ORF">CGGC5_v012889</name>
</gene>
<dbReference type="EMBL" id="ANPB02000007">
    <property type="protein sequence ID" value="KAF4478728.1"/>
    <property type="molecule type" value="Genomic_DNA"/>
</dbReference>
<feature type="transmembrane region" description="Helical" evidence="6">
    <location>
        <begin position="519"/>
        <end position="539"/>
    </location>
</feature>
<dbReference type="GO" id="GO:0016020">
    <property type="term" value="C:membrane"/>
    <property type="evidence" value="ECO:0007669"/>
    <property type="project" value="UniProtKB-SubCell"/>
</dbReference>
<protein>
    <submittedName>
        <fullName evidence="7">Swainsonine transporter swnT</fullName>
    </submittedName>
</protein>
<name>A0A7J6IPU0_COLFN</name>
<dbReference type="GeneID" id="43620540"/>
<dbReference type="RefSeq" id="XP_031884384.2">
    <property type="nucleotide sequence ID" value="XM_032036546.2"/>
</dbReference>
<feature type="transmembrane region" description="Helical" evidence="6">
    <location>
        <begin position="449"/>
        <end position="470"/>
    </location>
</feature>
<evidence type="ECO:0000256" key="6">
    <source>
        <dbReference type="SAM" id="Phobius"/>
    </source>
</evidence>
<dbReference type="PANTHER" id="PTHR45649">
    <property type="entry name" value="AMINO-ACID PERMEASE BAT1"/>
    <property type="match status" value="1"/>
</dbReference>
<feature type="transmembrane region" description="Helical" evidence="6">
    <location>
        <begin position="369"/>
        <end position="388"/>
    </location>
</feature>
<dbReference type="AlphaFoldDB" id="A0A7J6IPU0"/>
<dbReference type="GO" id="GO:0022857">
    <property type="term" value="F:transmembrane transporter activity"/>
    <property type="evidence" value="ECO:0007669"/>
    <property type="project" value="InterPro"/>
</dbReference>
<dbReference type="InterPro" id="IPR004840">
    <property type="entry name" value="Amino_acid_permease_CS"/>
</dbReference>
<dbReference type="PIRSF" id="PIRSF006060">
    <property type="entry name" value="AA_transporter"/>
    <property type="match status" value="1"/>
</dbReference>
<feature type="transmembrane region" description="Helical" evidence="6">
    <location>
        <begin position="171"/>
        <end position="195"/>
    </location>
</feature>
<evidence type="ECO:0000256" key="2">
    <source>
        <dbReference type="ARBA" id="ARBA00022448"/>
    </source>
</evidence>
<reference evidence="7 8" key="2">
    <citation type="submission" date="2020-04" db="EMBL/GenBank/DDBJ databases">
        <title>Genome sequencing and assembly of multiple isolates from the Colletotrichum gloeosporioides species complex.</title>
        <authorList>
            <person name="Gan P."/>
            <person name="Shirasu K."/>
        </authorList>
    </citation>
    <scope>NUCLEOTIDE SEQUENCE [LARGE SCALE GENOMIC DNA]</scope>
    <source>
        <strain evidence="7 8">Nara gc5</strain>
    </source>
</reference>
<comment type="subcellular location">
    <subcellularLocation>
        <location evidence="1">Membrane</location>
        <topology evidence="1">Multi-pass membrane protein</topology>
    </subcellularLocation>
</comment>
<comment type="caution">
    <text evidence="7">The sequence shown here is derived from an EMBL/GenBank/DDBJ whole genome shotgun (WGS) entry which is preliminary data.</text>
</comment>
<dbReference type="PROSITE" id="PS00218">
    <property type="entry name" value="AMINO_ACID_PERMEASE_1"/>
    <property type="match status" value="1"/>
</dbReference>
<proteinExistence type="predicted"/>
<evidence type="ECO:0000256" key="1">
    <source>
        <dbReference type="ARBA" id="ARBA00004141"/>
    </source>
</evidence>
<keyword evidence="5 6" id="KW-0472">Membrane</keyword>
<keyword evidence="4 6" id="KW-1133">Transmembrane helix</keyword>
<feature type="transmembrane region" description="Helical" evidence="6">
    <location>
        <begin position="241"/>
        <end position="262"/>
    </location>
</feature>
<evidence type="ECO:0000256" key="4">
    <source>
        <dbReference type="ARBA" id="ARBA00022989"/>
    </source>
</evidence>
<sequence length="554" mass="60936">MLKSKPSHLSFTRAQTFSDLFSALFISLWYGKPIHTNFTTQVPKDIQDINMSTLKDMEKAARTQSGIEVTGESQSIDLPVAEDGHIDRPFTTWTAIGIAHSITNTAMGILLTVGTTIPFGGAPLSFFGFILMALVGLSTATSLAELASAIPHPGGQYVWVARLSPASPRRFLSYATAIASWAGAVCTGASVCLTVPQVTLAMVAMTRPDFEYKPWMGFVGYHIVNILTASVSCFERILPQLGSGCLIFTVLSILAIVVSLFAGSTKRVTSEQFFTDYYNISGWPKGVAFLIGINGLNWSFSCLDAVVHIAEEIPQPSKNIPKALMWTIVVGFTTGMLTILALYINITDMETQTDFLTVVYYIFRQNKHAAFGLQFLVLVSTTGAMFGIQTWQSRLAWAFARNRGFPFQSYLRRVVPSPFNTPVWAILWSACWTALLSFVYLASETAFSSLISCGILLQYLSYAVPLVLLLCHGRPNFAHGPFWFSKLGCLANFVTLAWTAVALVVYCFPYYLPVSAAEMNYTSVILVLIGLYIIAYWVLWGSKEFVLPEVEGTS</sequence>
<feature type="transmembrane region" description="Helical" evidence="6">
    <location>
        <begin position="126"/>
        <end position="150"/>
    </location>
</feature>
<keyword evidence="8" id="KW-1185">Reference proteome</keyword>
<reference evidence="7 8" key="1">
    <citation type="submission" date="2012-08" db="EMBL/GenBank/DDBJ databases">
        <authorList>
            <person name="Gan P.H.P."/>
            <person name="Ikeda K."/>
            <person name="Irieda H."/>
            <person name="Narusaka M."/>
            <person name="O'Connell R.J."/>
            <person name="Narusaka Y."/>
            <person name="Takano Y."/>
            <person name="Kubo Y."/>
            <person name="Shirasu K."/>
        </authorList>
    </citation>
    <scope>NUCLEOTIDE SEQUENCE [LARGE SCALE GENOMIC DNA]</scope>
    <source>
        <strain evidence="7 8">Nara gc5</strain>
    </source>
</reference>
<evidence type="ECO:0000313" key="7">
    <source>
        <dbReference type="EMBL" id="KAF4478728.1"/>
    </source>
</evidence>
<feature type="transmembrane region" description="Helical" evidence="6">
    <location>
        <begin position="423"/>
        <end position="442"/>
    </location>
</feature>
<dbReference type="Proteomes" id="UP000011096">
    <property type="component" value="Unassembled WGS sequence"/>
</dbReference>
<keyword evidence="2" id="KW-0813">Transport</keyword>
<organism evidence="7 8">
    <name type="scientific">Colletotrichum fructicola (strain Nara gc5)</name>
    <name type="common">Anthracnose fungus</name>
    <name type="synonym">Colletotrichum gloeosporioides (strain Nara gc5)</name>
    <dbReference type="NCBI Taxonomy" id="1213859"/>
    <lineage>
        <taxon>Eukaryota</taxon>
        <taxon>Fungi</taxon>
        <taxon>Dikarya</taxon>
        <taxon>Ascomycota</taxon>
        <taxon>Pezizomycotina</taxon>
        <taxon>Sordariomycetes</taxon>
        <taxon>Hypocreomycetidae</taxon>
        <taxon>Glomerellales</taxon>
        <taxon>Glomerellaceae</taxon>
        <taxon>Colletotrichum</taxon>
        <taxon>Colletotrichum gloeosporioides species complex</taxon>
    </lineage>
</organism>
<dbReference type="InterPro" id="IPR002293">
    <property type="entry name" value="AA/rel_permease1"/>
</dbReference>
<feature type="transmembrane region" description="Helical" evidence="6">
    <location>
        <begin position="215"/>
        <end position="234"/>
    </location>
</feature>
<dbReference type="OrthoDB" id="3257095at2759"/>
<dbReference type="InParanoid" id="A0A7J6IPU0"/>
<accession>A0A7J6IPU0</accession>
<evidence type="ECO:0000313" key="8">
    <source>
        <dbReference type="Proteomes" id="UP000011096"/>
    </source>
</evidence>
<evidence type="ECO:0000256" key="5">
    <source>
        <dbReference type="ARBA" id="ARBA00023136"/>
    </source>
</evidence>
<keyword evidence="3 6" id="KW-0812">Transmembrane</keyword>
<dbReference type="PANTHER" id="PTHR45649:SF7">
    <property type="entry name" value="CHOLINE TRANSPORT PROTEIN"/>
    <property type="match status" value="1"/>
</dbReference>